<keyword evidence="3" id="KW-1185">Reference proteome</keyword>
<evidence type="ECO:0000256" key="1">
    <source>
        <dbReference type="SAM" id="Coils"/>
    </source>
</evidence>
<keyword evidence="1" id="KW-0175">Coiled coil</keyword>
<name>A0A8H7US79_9FUNG</name>
<dbReference type="Proteomes" id="UP000650833">
    <property type="component" value="Unassembled WGS sequence"/>
</dbReference>
<feature type="coiled-coil region" evidence="1">
    <location>
        <begin position="176"/>
        <end position="299"/>
    </location>
</feature>
<gene>
    <name evidence="2" type="ORF">INT46_010828</name>
</gene>
<dbReference type="AlphaFoldDB" id="A0A8H7US79"/>
<comment type="caution">
    <text evidence="2">The sequence shown here is derived from an EMBL/GenBank/DDBJ whole genome shotgun (WGS) entry which is preliminary data.</text>
</comment>
<dbReference type="EMBL" id="JAEPRC010000638">
    <property type="protein sequence ID" value="KAG2193640.1"/>
    <property type="molecule type" value="Genomic_DNA"/>
</dbReference>
<proteinExistence type="predicted"/>
<protein>
    <submittedName>
        <fullName evidence="2">Uncharacterized protein</fullName>
    </submittedName>
</protein>
<accession>A0A8H7US79</accession>
<sequence length="324" mass="38094">MLPNYSKLEKKLDNHDGFTMLDTKMRQSLDGLIHIQNLLNNKQKASSLNQDRISQLEQDHLNLKTELIEKNKLLLQNQKNIESEQNKYTQLEQKFIELTQQCKLIQDNSQNDLQQLQIENSNLQTKINNLDSLVHELQDLHGSEVQRKDQLDLLLRESSQKLKNTTEASLERDQKIKELQQNLDHMKQHVDEKDKLLKAYASKESEEISQMQEEIILLEEVNKRLSEELHDVKRTQTEEQHKKKDDASNIISSLEQELISCQAQLLEKKSQNQELESAMERVNQHCNVLRMNLNEATEESADRYHRMLAYRDEIRLLKQALHSA</sequence>
<evidence type="ECO:0000313" key="3">
    <source>
        <dbReference type="Proteomes" id="UP000650833"/>
    </source>
</evidence>
<organism evidence="2 3">
    <name type="scientific">Mucor plumbeus</name>
    <dbReference type="NCBI Taxonomy" id="97098"/>
    <lineage>
        <taxon>Eukaryota</taxon>
        <taxon>Fungi</taxon>
        <taxon>Fungi incertae sedis</taxon>
        <taxon>Mucoromycota</taxon>
        <taxon>Mucoromycotina</taxon>
        <taxon>Mucoromycetes</taxon>
        <taxon>Mucorales</taxon>
        <taxon>Mucorineae</taxon>
        <taxon>Mucoraceae</taxon>
        <taxon>Mucor</taxon>
    </lineage>
</organism>
<feature type="coiled-coil region" evidence="1">
    <location>
        <begin position="53"/>
        <end position="140"/>
    </location>
</feature>
<dbReference type="OrthoDB" id="2239932at2759"/>
<reference evidence="2" key="1">
    <citation type="submission" date="2020-12" db="EMBL/GenBank/DDBJ databases">
        <title>Metabolic potential, ecology and presence of endohyphal bacteria is reflected in genomic diversity of Mucoromycotina.</title>
        <authorList>
            <person name="Muszewska A."/>
            <person name="Okrasinska A."/>
            <person name="Steczkiewicz K."/>
            <person name="Drgas O."/>
            <person name="Orlowska M."/>
            <person name="Perlinska-Lenart U."/>
            <person name="Aleksandrzak-Piekarczyk T."/>
            <person name="Szatraj K."/>
            <person name="Zielenkiewicz U."/>
            <person name="Pilsyk S."/>
            <person name="Malc E."/>
            <person name="Mieczkowski P."/>
            <person name="Kruszewska J.S."/>
            <person name="Biernat P."/>
            <person name="Pawlowska J."/>
        </authorList>
    </citation>
    <scope>NUCLEOTIDE SEQUENCE</scope>
    <source>
        <strain evidence="2">CBS 226.32</strain>
    </source>
</reference>
<evidence type="ECO:0000313" key="2">
    <source>
        <dbReference type="EMBL" id="KAG2193640.1"/>
    </source>
</evidence>